<evidence type="ECO:0000313" key="3">
    <source>
        <dbReference type="Proteomes" id="UP000293291"/>
    </source>
</evidence>
<reference evidence="2 3" key="1">
    <citation type="submission" date="2019-01" db="EMBL/GenBank/DDBJ databases">
        <title>Novel species of Nocardioides.</title>
        <authorList>
            <person name="Liu Q."/>
            <person name="Xin Y.-H."/>
        </authorList>
    </citation>
    <scope>NUCLEOTIDE SEQUENCE [LARGE SCALE GENOMIC DNA]</scope>
    <source>
        <strain evidence="2 3">CGMCC 4.6875</strain>
    </source>
</reference>
<dbReference type="RefSeq" id="WP_129453918.1">
    <property type="nucleotide sequence ID" value="NZ_JACXYX010000008.1"/>
</dbReference>
<dbReference type="Proteomes" id="UP000293291">
    <property type="component" value="Unassembled WGS sequence"/>
</dbReference>
<dbReference type="AlphaFoldDB" id="A0A4Q2SEC6"/>
<keyword evidence="3" id="KW-1185">Reference proteome</keyword>
<gene>
    <name evidence="2" type="ORF">EUA07_05035</name>
</gene>
<accession>A0A4Q2SEC6</accession>
<dbReference type="EMBL" id="SDWU01000005">
    <property type="protein sequence ID" value="RYC03363.1"/>
    <property type="molecule type" value="Genomic_DNA"/>
</dbReference>
<name>A0A4Q2SEC6_9ACTN</name>
<dbReference type="OrthoDB" id="6712920at2"/>
<feature type="transmembrane region" description="Helical" evidence="1">
    <location>
        <begin position="6"/>
        <end position="27"/>
    </location>
</feature>
<keyword evidence="1" id="KW-0472">Membrane</keyword>
<evidence type="ECO:0000313" key="2">
    <source>
        <dbReference type="EMBL" id="RYC03363.1"/>
    </source>
</evidence>
<protein>
    <submittedName>
        <fullName evidence="2">Methionine/alanine import family NSS transporter small subunit</fullName>
    </submittedName>
</protein>
<keyword evidence="1" id="KW-0812">Transmembrane</keyword>
<dbReference type="InterPro" id="IPR031596">
    <property type="entry name" value="MaAIMP_sms"/>
</dbReference>
<comment type="caution">
    <text evidence="2">The sequence shown here is derived from an EMBL/GenBank/DDBJ whole genome shotgun (WGS) entry which is preliminary data.</text>
</comment>
<sequence length="42" mass="4568">MSAAAVITMLIAMTVLWGGLAVAIWNINRFRGEEPGSVHRDL</sequence>
<proteinExistence type="predicted"/>
<evidence type="ECO:0000256" key="1">
    <source>
        <dbReference type="SAM" id="Phobius"/>
    </source>
</evidence>
<keyword evidence="1" id="KW-1133">Transmembrane helix</keyword>
<organism evidence="2 3">
    <name type="scientific">Nocardioides ganghwensis</name>
    <dbReference type="NCBI Taxonomy" id="252230"/>
    <lineage>
        <taxon>Bacteria</taxon>
        <taxon>Bacillati</taxon>
        <taxon>Actinomycetota</taxon>
        <taxon>Actinomycetes</taxon>
        <taxon>Propionibacteriales</taxon>
        <taxon>Nocardioidaceae</taxon>
        <taxon>Nocardioides</taxon>
    </lineage>
</organism>
<dbReference type="Pfam" id="PF16951">
    <property type="entry name" value="MaAIMP_sms"/>
    <property type="match status" value="1"/>
</dbReference>
<dbReference type="NCBIfam" id="NF033493">
    <property type="entry name" value="MetS_like_NSS"/>
    <property type="match status" value="1"/>
</dbReference>